<sequence>MREKSEVFTKFKEWKAEVKNQTGRKIRYLRSDNGEYRDNKFLQFCKEEGITRHFTVKKTSQQNGVAERMNRTLMEKERSMRFHVGLPDIAYAHIPSDERTKLKPKSLECIFIGFEKGVKGYKLWDFFNKKKVLSRDVVFDEKTMPLNKIKTSEEKKTDVVEEATEFPLTKWAVEEDPAQVEHKQVDHDKGINEERVEQQQQQS</sequence>
<dbReference type="GO" id="GO:0015074">
    <property type="term" value="P:DNA integration"/>
    <property type="evidence" value="ECO:0007669"/>
    <property type="project" value="InterPro"/>
</dbReference>
<accession>A0AA39W616</accession>
<evidence type="ECO:0000313" key="3">
    <source>
        <dbReference type="EMBL" id="KAK0602606.1"/>
    </source>
</evidence>
<dbReference type="PANTHER" id="PTHR42648:SF28">
    <property type="entry name" value="TRANSPOSON-ENCODED PROTEIN WITH RIBONUCLEASE H-LIKE AND RETROVIRUS ZINC FINGER-LIKE DOMAINS"/>
    <property type="match status" value="1"/>
</dbReference>
<evidence type="ECO:0000259" key="2">
    <source>
        <dbReference type="PROSITE" id="PS50994"/>
    </source>
</evidence>
<dbReference type="InterPro" id="IPR039537">
    <property type="entry name" value="Retrotran_Ty1/copia-like"/>
</dbReference>
<dbReference type="EMBL" id="JAUESC010000003">
    <property type="protein sequence ID" value="KAK0602606.1"/>
    <property type="molecule type" value="Genomic_DNA"/>
</dbReference>
<feature type="region of interest" description="Disordered" evidence="1">
    <location>
        <begin position="175"/>
        <end position="203"/>
    </location>
</feature>
<dbReference type="InterPro" id="IPR012337">
    <property type="entry name" value="RNaseH-like_sf"/>
</dbReference>
<dbReference type="Gene3D" id="3.30.420.10">
    <property type="entry name" value="Ribonuclease H-like superfamily/Ribonuclease H"/>
    <property type="match status" value="1"/>
</dbReference>
<dbReference type="InterPro" id="IPR001584">
    <property type="entry name" value="Integrase_cat-core"/>
</dbReference>
<dbReference type="Proteomes" id="UP001168877">
    <property type="component" value="Unassembled WGS sequence"/>
</dbReference>
<dbReference type="InterPro" id="IPR057670">
    <property type="entry name" value="SH3_retrovirus"/>
</dbReference>
<evidence type="ECO:0000313" key="4">
    <source>
        <dbReference type="Proteomes" id="UP001168877"/>
    </source>
</evidence>
<organism evidence="3 4">
    <name type="scientific">Acer saccharum</name>
    <name type="common">Sugar maple</name>
    <dbReference type="NCBI Taxonomy" id="4024"/>
    <lineage>
        <taxon>Eukaryota</taxon>
        <taxon>Viridiplantae</taxon>
        <taxon>Streptophyta</taxon>
        <taxon>Embryophyta</taxon>
        <taxon>Tracheophyta</taxon>
        <taxon>Spermatophyta</taxon>
        <taxon>Magnoliopsida</taxon>
        <taxon>eudicotyledons</taxon>
        <taxon>Gunneridae</taxon>
        <taxon>Pentapetalae</taxon>
        <taxon>rosids</taxon>
        <taxon>malvids</taxon>
        <taxon>Sapindales</taxon>
        <taxon>Sapindaceae</taxon>
        <taxon>Hippocastanoideae</taxon>
        <taxon>Acereae</taxon>
        <taxon>Acer</taxon>
    </lineage>
</organism>
<protein>
    <recommendedName>
        <fullName evidence="2">Integrase catalytic domain-containing protein</fullName>
    </recommendedName>
</protein>
<dbReference type="PROSITE" id="PS50994">
    <property type="entry name" value="INTEGRASE"/>
    <property type="match status" value="1"/>
</dbReference>
<name>A0AA39W616_ACESA</name>
<dbReference type="SUPFAM" id="SSF53098">
    <property type="entry name" value="Ribonuclease H-like"/>
    <property type="match status" value="1"/>
</dbReference>
<dbReference type="Pfam" id="PF25597">
    <property type="entry name" value="SH3_retrovirus"/>
    <property type="match status" value="1"/>
</dbReference>
<keyword evidence="4" id="KW-1185">Reference proteome</keyword>
<dbReference type="InterPro" id="IPR036397">
    <property type="entry name" value="RNaseH_sf"/>
</dbReference>
<reference evidence="3" key="1">
    <citation type="journal article" date="2022" name="Plant J.">
        <title>Strategies of tolerance reflected in two North American maple genomes.</title>
        <authorList>
            <person name="McEvoy S.L."/>
            <person name="Sezen U.U."/>
            <person name="Trouern-Trend A."/>
            <person name="McMahon S.M."/>
            <person name="Schaberg P.G."/>
            <person name="Yang J."/>
            <person name="Wegrzyn J.L."/>
            <person name="Swenson N.G."/>
        </authorList>
    </citation>
    <scope>NUCLEOTIDE SEQUENCE</scope>
    <source>
        <strain evidence="3">NS2018</strain>
    </source>
</reference>
<proteinExistence type="predicted"/>
<gene>
    <name evidence="3" type="ORF">LWI29_035187</name>
</gene>
<feature type="domain" description="Integrase catalytic" evidence="2">
    <location>
        <begin position="1"/>
        <end position="76"/>
    </location>
</feature>
<reference evidence="3" key="2">
    <citation type="submission" date="2023-06" db="EMBL/GenBank/DDBJ databases">
        <authorList>
            <person name="Swenson N.G."/>
            <person name="Wegrzyn J.L."/>
            <person name="Mcevoy S.L."/>
        </authorList>
    </citation>
    <scope>NUCLEOTIDE SEQUENCE</scope>
    <source>
        <strain evidence="3">NS2018</strain>
        <tissue evidence="3">Leaf</tissue>
    </source>
</reference>
<evidence type="ECO:0000256" key="1">
    <source>
        <dbReference type="SAM" id="MobiDB-lite"/>
    </source>
</evidence>
<comment type="caution">
    <text evidence="3">The sequence shown here is derived from an EMBL/GenBank/DDBJ whole genome shotgun (WGS) entry which is preliminary data.</text>
</comment>
<dbReference type="AlphaFoldDB" id="A0AA39W616"/>
<dbReference type="PANTHER" id="PTHR42648">
    <property type="entry name" value="TRANSPOSASE, PUTATIVE-RELATED"/>
    <property type="match status" value="1"/>
</dbReference>
<feature type="compositionally biased region" description="Basic and acidic residues" evidence="1">
    <location>
        <begin position="179"/>
        <end position="197"/>
    </location>
</feature>
<dbReference type="GO" id="GO:0003676">
    <property type="term" value="F:nucleic acid binding"/>
    <property type="evidence" value="ECO:0007669"/>
    <property type="project" value="InterPro"/>
</dbReference>